<dbReference type="PANTHER" id="PTHR37471:SF1">
    <property type="entry name" value="AB HYDROLASE-1 DOMAIN-CONTAINING PROTEIN"/>
    <property type="match status" value="1"/>
</dbReference>
<accession>A0AA97P249</accession>
<dbReference type="Gene3D" id="3.40.50.1820">
    <property type="entry name" value="alpha/beta hydrolase"/>
    <property type="match status" value="1"/>
</dbReference>
<name>A0AA97P249_PYRO3</name>
<feature type="transmembrane region" description="Helical" evidence="2">
    <location>
        <begin position="57"/>
        <end position="76"/>
    </location>
</feature>
<evidence type="ECO:0000256" key="2">
    <source>
        <dbReference type="SAM" id="Phobius"/>
    </source>
</evidence>
<dbReference type="SUPFAM" id="SSF53474">
    <property type="entry name" value="alpha/beta-Hydrolases"/>
    <property type="match status" value="1"/>
</dbReference>
<feature type="transmembrane region" description="Helical" evidence="2">
    <location>
        <begin position="196"/>
        <end position="221"/>
    </location>
</feature>
<evidence type="ECO:0000256" key="1">
    <source>
        <dbReference type="SAM" id="MobiDB-lite"/>
    </source>
</evidence>
<proteinExistence type="predicted"/>
<dbReference type="Pfam" id="PF12697">
    <property type="entry name" value="Abhydrolase_6"/>
    <property type="match status" value="1"/>
</dbReference>
<protein>
    <recommendedName>
        <fullName evidence="3">AB hydrolase-1 domain-containing protein</fullName>
    </recommendedName>
</protein>
<keyword evidence="2" id="KW-1133">Transmembrane helix</keyword>
<sequence>MINLSETSLVVPPGRASTWLIRSMSFTFTYFGALCVGYFVAAAAFGGVLWISHPVSIVIECLAAIETLWYFCWFLPYRKHLQRRTKGAMLQPPPLTREERAAFFSKCLSLIPDMEMFIRKWCQNAHLDDVRRDNVKDWLLWGLFDREGPPGDDDEELEHYVMQAEAKLGWEIKKGRGDCEAIKISFDEVLVDHRSLFYYSMIGLVDMLTTICLYLLGFSFYRTKMSTFFKIFPFRPLGLLGWNESAARDHMSYFCRPHKSKTQRPIIFIHGVGAGLFPYINYFRTIPRDVGVIAIELLPISSRISPPLPSASEMTMSIAAILEQQGPAFNDVVLVANSYGTFLTTPLLLSPHVAPKISSLVLVDPVAFLLHLPDVAYNFTRRVPKRFMANHWEMHMVARDPNLAHTLGRRLSWRDHILWRELLLHSSPSQGGAGGVGFGDSGEVAVSGAEAGTRPAATSGRRTTVIIGEKDCIIDAAAVASYVEYDTAESTPMDLATFAASEKWWNGSRPIELIWLPGEDHGSAFLKPSKVPTVVRVVSRYCNKDFGFAERELKDGSRPGTSRTEVHDDDYNLEEQRRDKPGGSGDSIC</sequence>
<dbReference type="AlphaFoldDB" id="A0AA97P249"/>
<dbReference type="InterPro" id="IPR029058">
    <property type="entry name" value="AB_hydrolase_fold"/>
</dbReference>
<keyword evidence="2" id="KW-0472">Membrane</keyword>
<keyword evidence="2" id="KW-0812">Transmembrane</keyword>
<feature type="region of interest" description="Disordered" evidence="1">
    <location>
        <begin position="553"/>
        <end position="589"/>
    </location>
</feature>
<reference evidence="4" key="1">
    <citation type="journal article" date="2012" name="PLoS Genet.">
        <title>Comparative analysis of the genomes of two field isolates of the rice blast fungus Magnaporthe oryzae.</title>
        <authorList>
            <person name="Xue M."/>
            <person name="Yang J."/>
            <person name="Li Z."/>
            <person name="Hu S."/>
            <person name="Yao N."/>
            <person name="Dean R.A."/>
            <person name="Zhao W."/>
            <person name="Shen M."/>
            <person name="Zhang H."/>
            <person name="Li C."/>
            <person name="Liu L."/>
            <person name="Cao L."/>
            <person name="Xu X."/>
            <person name="Xing Y."/>
            <person name="Hsiang T."/>
            <person name="Zhang Z."/>
            <person name="Xu J.R."/>
            <person name="Peng Y.L."/>
        </authorList>
    </citation>
    <scope>NUCLEOTIDE SEQUENCE</scope>
    <source>
        <strain evidence="4">Y34</strain>
    </source>
</reference>
<dbReference type="PANTHER" id="PTHR37471">
    <property type="entry name" value="UNNAMED PRODUCT"/>
    <property type="match status" value="1"/>
</dbReference>
<organism evidence="4">
    <name type="scientific">Pyricularia oryzae (strain Y34)</name>
    <name type="common">Rice blast fungus</name>
    <name type="synonym">Magnaporthe oryzae</name>
    <dbReference type="NCBI Taxonomy" id="1143189"/>
    <lineage>
        <taxon>Eukaryota</taxon>
        <taxon>Fungi</taxon>
        <taxon>Dikarya</taxon>
        <taxon>Ascomycota</taxon>
        <taxon>Pezizomycotina</taxon>
        <taxon>Sordariomycetes</taxon>
        <taxon>Sordariomycetidae</taxon>
        <taxon>Magnaporthales</taxon>
        <taxon>Pyriculariaceae</taxon>
        <taxon>Pyricularia</taxon>
    </lineage>
</organism>
<feature type="domain" description="AB hydrolase-1" evidence="3">
    <location>
        <begin position="266"/>
        <end position="528"/>
    </location>
</feature>
<dbReference type="InterPro" id="IPR000073">
    <property type="entry name" value="AB_hydrolase_1"/>
</dbReference>
<evidence type="ECO:0000259" key="3">
    <source>
        <dbReference type="Pfam" id="PF12697"/>
    </source>
</evidence>
<evidence type="ECO:0000313" key="4">
    <source>
        <dbReference type="EMBL" id="ELQ40362.1"/>
    </source>
</evidence>
<feature type="transmembrane region" description="Helical" evidence="2">
    <location>
        <begin position="28"/>
        <end position="51"/>
    </location>
</feature>
<dbReference type="Proteomes" id="UP000011086">
    <property type="component" value="Unassembled WGS sequence"/>
</dbReference>
<feature type="compositionally biased region" description="Basic and acidic residues" evidence="1">
    <location>
        <begin position="564"/>
        <end position="581"/>
    </location>
</feature>
<gene>
    <name evidence="4" type="ORF">OOU_Y34scaffold00448g62</name>
</gene>
<dbReference type="EMBL" id="JH792996">
    <property type="protein sequence ID" value="ELQ40362.1"/>
    <property type="molecule type" value="Genomic_DNA"/>
</dbReference>